<dbReference type="AlphaFoldDB" id="A0A0K6IGB1"/>
<reference evidence="2" key="1">
    <citation type="submission" date="2015-08" db="EMBL/GenBank/DDBJ databases">
        <authorList>
            <person name="Varghese N."/>
        </authorList>
    </citation>
    <scope>NUCLEOTIDE SEQUENCE [LARGE SCALE GENOMIC DNA]</scope>
    <source>
        <strain evidence="2">JCM 18476</strain>
    </source>
</reference>
<dbReference type="RefSeq" id="WP_156085535.1">
    <property type="nucleotide sequence ID" value="NZ_CYHG01000001.1"/>
</dbReference>
<organism evidence="1 2">
    <name type="scientific">Marinomonas fungiae</name>
    <dbReference type="NCBI Taxonomy" id="1137284"/>
    <lineage>
        <taxon>Bacteria</taxon>
        <taxon>Pseudomonadati</taxon>
        <taxon>Pseudomonadota</taxon>
        <taxon>Gammaproteobacteria</taxon>
        <taxon>Oceanospirillales</taxon>
        <taxon>Oceanospirillaceae</taxon>
        <taxon>Marinomonas</taxon>
    </lineage>
</organism>
<protein>
    <submittedName>
        <fullName evidence="1">Uncharacterized protein</fullName>
    </submittedName>
</protein>
<dbReference type="EMBL" id="CYHG01000001">
    <property type="protein sequence ID" value="CUB02190.1"/>
    <property type="molecule type" value="Genomic_DNA"/>
</dbReference>
<accession>A0A0K6IGB1</accession>
<sequence length="53" mass="6227">MFEFALFFAAIAGAFWMAHSLINLVSRPTMKTQPIKIEAQKKVPQRRQNRFPY</sequence>
<evidence type="ECO:0000313" key="2">
    <source>
        <dbReference type="Proteomes" id="UP000182769"/>
    </source>
</evidence>
<dbReference type="Proteomes" id="UP000182769">
    <property type="component" value="Unassembled WGS sequence"/>
</dbReference>
<dbReference type="OrthoDB" id="6107777at2"/>
<keyword evidence="2" id="KW-1185">Reference proteome</keyword>
<proteinExistence type="predicted"/>
<name>A0A0K6IGB1_9GAMM</name>
<evidence type="ECO:0000313" key="1">
    <source>
        <dbReference type="EMBL" id="CUB02190.1"/>
    </source>
</evidence>
<gene>
    <name evidence="1" type="ORF">Ga0061065_10120</name>
</gene>